<protein>
    <submittedName>
        <fullName evidence="2">Uncharacterized protein</fullName>
    </submittedName>
</protein>
<feature type="region of interest" description="Disordered" evidence="1">
    <location>
        <begin position="458"/>
        <end position="541"/>
    </location>
</feature>
<reference evidence="2" key="1">
    <citation type="submission" date="2022-01" db="EMBL/GenBank/DDBJ databases">
        <authorList>
            <person name="King R."/>
        </authorList>
    </citation>
    <scope>NUCLEOTIDE SEQUENCE</scope>
</reference>
<evidence type="ECO:0000256" key="1">
    <source>
        <dbReference type="SAM" id="MobiDB-lite"/>
    </source>
</evidence>
<sequence length="700" mass="79547">MEEHTRHGLMTRCLQLFDEAQALVSNFDLEQDNANPSILDRDVEVKKSLIHDPIPLIPSLSQPHPIDTSFSGGIMSSGTQEPDPMVIYSVASSLPSSIASRTLSPTRYYQGPTYLYNNMLYPLTTLSTVRLPPFSSSIPIMGRRSTLKHGASVETTNPKHCDGIVCDGAAMVHLVVPRVAKTFQEYFHLEFYPYIKSKSSSLNCKRVDVVWDLYNTDTIKKAREKRGTGVRRQVLAKGLLPKKWSDFLGNSDNKSELLALLAKNLLQSDDNLEIVTNVDDILTTKNCESALAGKSCLKWEEADGRILLHVSDMMQKLNILDFGLYSKRIAMEIKKRVMKQFLGVSGKFVVMIDESTIPGSKSTLMAYLKRYDSREMAPVGTGTVPKAIKKDRDLSSQRDKYKLKLEKAEEKYNKAIAAQNDLQETNDRLMLRIAGLESANAKLSDKMDILLQKIEKMMADQQKPEKPEEDKGQETKEIDETNEQNATFADDYMSAEEAKLPETDSDEDEKGFEKPKPTKNVLRRERRKRNHPESDNERLDGAHGVIPKKKITETVKSTPSATVETETHVENEETLQEAPKVKIPPIVLKDTTRWNSLHRGLKSRNINFQDPRLQNGGLRIYTNSSEYYRKTVKYFEEMKTKFYCYTLREDKPFKAVLRGVPTHNSPEEVTNELILQGITPLKVQHMKSRYNKFPIRKTAT</sequence>
<evidence type="ECO:0000313" key="2">
    <source>
        <dbReference type="EMBL" id="CAH1106844.1"/>
    </source>
</evidence>
<accession>A0A9P0CR70</accession>
<feature type="compositionally biased region" description="Basic and acidic residues" evidence="1">
    <location>
        <begin position="531"/>
        <end position="541"/>
    </location>
</feature>
<feature type="region of interest" description="Disordered" evidence="1">
    <location>
        <begin position="554"/>
        <end position="575"/>
    </location>
</feature>
<proteinExistence type="predicted"/>
<dbReference type="AlphaFoldDB" id="A0A9P0CR70"/>
<keyword evidence="3" id="KW-1185">Reference proteome</keyword>
<name>A0A9P0CR70_9CUCU</name>
<dbReference type="OrthoDB" id="6717396at2759"/>
<feature type="compositionally biased region" description="Basic and acidic residues" evidence="1">
    <location>
        <begin position="458"/>
        <end position="479"/>
    </location>
</feature>
<gene>
    <name evidence="2" type="ORF">PSYICH_LOCUS6452</name>
</gene>
<evidence type="ECO:0000313" key="3">
    <source>
        <dbReference type="Proteomes" id="UP001153636"/>
    </source>
</evidence>
<organism evidence="2 3">
    <name type="scientific">Psylliodes chrysocephalus</name>
    <dbReference type="NCBI Taxonomy" id="3402493"/>
    <lineage>
        <taxon>Eukaryota</taxon>
        <taxon>Metazoa</taxon>
        <taxon>Ecdysozoa</taxon>
        <taxon>Arthropoda</taxon>
        <taxon>Hexapoda</taxon>
        <taxon>Insecta</taxon>
        <taxon>Pterygota</taxon>
        <taxon>Neoptera</taxon>
        <taxon>Endopterygota</taxon>
        <taxon>Coleoptera</taxon>
        <taxon>Polyphaga</taxon>
        <taxon>Cucujiformia</taxon>
        <taxon>Chrysomeloidea</taxon>
        <taxon>Chrysomelidae</taxon>
        <taxon>Galerucinae</taxon>
        <taxon>Alticini</taxon>
        <taxon>Psylliodes</taxon>
    </lineage>
</organism>
<dbReference type="Proteomes" id="UP001153636">
    <property type="component" value="Chromosome 2"/>
</dbReference>
<dbReference type="EMBL" id="OV651814">
    <property type="protein sequence ID" value="CAH1106844.1"/>
    <property type="molecule type" value="Genomic_DNA"/>
</dbReference>